<dbReference type="OMA" id="LDERNMF"/>
<reference evidence="1 2" key="1">
    <citation type="journal article" date="2007" name="Nature">
        <title>Evolution of genes and genomes on the Drosophila phylogeny.</title>
        <authorList>
            <consortium name="Drosophila 12 Genomes Consortium"/>
            <person name="Clark A.G."/>
            <person name="Eisen M.B."/>
            <person name="Smith D.R."/>
            <person name="Bergman C.M."/>
            <person name="Oliver B."/>
            <person name="Markow T.A."/>
            <person name="Kaufman T.C."/>
            <person name="Kellis M."/>
            <person name="Gelbart W."/>
            <person name="Iyer V.N."/>
            <person name="Pollard D.A."/>
            <person name="Sackton T.B."/>
            <person name="Larracuente A.M."/>
            <person name="Singh N.D."/>
            <person name="Abad J.P."/>
            <person name="Abt D.N."/>
            <person name="Adryan B."/>
            <person name="Aguade M."/>
            <person name="Akashi H."/>
            <person name="Anderson W.W."/>
            <person name="Aquadro C.F."/>
            <person name="Ardell D.H."/>
            <person name="Arguello R."/>
            <person name="Artieri C.G."/>
            <person name="Barbash D.A."/>
            <person name="Barker D."/>
            <person name="Barsanti P."/>
            <person name="Batterham P."/>
            <person name="Batzoglou S."/>
            <person name="Begun D."/>
            <person name="Bhutkar A."/>
            <person name="Blanco E."/>
            <person name="Bosak S.A."/>
            <person name="Bradley R.K."/>
            <person name="Brand A.D."/>
            <person name="Brent M.R."/>
            <person name="Brooks A.N."/>
            <person name="Brown R.H."/>
            <person name="Butlin R.K."/>
            <person name="Caggese C."/>
            <person name="Calvi B.R."/>
            <person name="Bernardo de Carvalho A."/>
            <person name="Caspi A."/>
            <person name="Castrezana S."/>
            <person name="Celniker S.E."/>
            <person name="Chang J.L."/>
            <person name="Chapple C."/>
            <person name="Chatterji S."/>
            <person name="Chinwalla A."/>
            <person name="Civetta A."/>
            <person name="Clifton S.W."/>
            <person name="Comeron J.M."/>
            <person name="Costello J.C."/>
            <person name="Coyne J.A."/>
            <person name="Daub J."/>
            <person name="David R.G."/>
            <person name="Delcher A.L."/>
            <person name="Delehaunty K."/>
            <person name="Do C.B."/>
            <person name="Ebling H."/>
            <person name="Edwards K."/>
            <person name="Eickbush T."/>
            <person name="Evans J.D."/>
            <person name="Filipski A."/>
            <person name="Findeiss S."/>
            <person name="Freyhult E."/>
            <person name="Fulton L."/>
            <person name="Fulton R."/>
            <person name="Garcia A.C."/>
            <person name="Gardiner A."/>
            <person name="Garfield D.A."/>
            <person name="Garvin B.E."/>
            <person name="Gibson G."/>
            <person name="Gilbert D."/>
            <person name="Gnerre S."/>
            <person name="Godfrey J."/>
            <person name="Good R."/>
            <person name="Gotea V."/>
            <person name="Gravely B."/>
            <person name="Greenberg A.J."/>
            <person name="Griffiths-Jones S."/>
            <person name="Gross S."/>
            <person name="Guigo R."/>
            <person name="Gustafson E.A."/>
            <person name="Haerty W."/>
            <person name="Hahn M.W."/>
            <person name="Halligan D.L."/>
            <person name="Halpern A.L."/>
            <person name="Halter G.M."/>
            <person name="Han M.V."/>
            <person name="Heger A."/>
            <person name="Hillier L."/>
            <person name="Hinrichs A.S."/>
            <person name="Holmes I."/>
            <person name="Hoskins R.A."/>
            <person name="Hubisz M.J."/>
            <person name="Hultmark D."/>
            <person name="Huntley M.A."/>
            <person name="Jaffe D.B."/>
            <person name="Jagadeeshan S."/>
            <person name="Jeck W.R."/>
            <person name="Johnson J."/>
            <person name="Jones C.D."/>
            <person name="Jordan W.C."/>
            <person name="Karpen G.H."/>
            <person name="Kataoka E."/>
            <person name="Keightley P.D."/>
            <person name="Kheradpour P."/>
            <person name="Kirkness E.F."/>
            <person name="Koerich L.B."/>
            <person name="Kristiansen K."/>
            <person name="Kudrna D."/>
            <person name="Kulathinal R.J."/>
            <person name="Kumar S."/>
            <person name="Kwok R."/>
            <person name="Lander E."/>
            <person name="Langley C.H."/>
            <person name="Lapoint R."/>
            <person name="Lazzaro B.P."/>
            <person name="Lee S.J."/>
            <person name="Levesque L."/>
            <person name="Li R."/>
            <person name="Lin C.F."/>
            <person name="Lin M.F."/>
            <person name="Lindblad-Toh K."/>
            <person name="Llopart A."/>
            <person name="Long M."/>
            <person name="Low L."/>
            <person name="Lozovsky E."/>
            <person name="Lu J."/>
            <person name="Luo M."/>
            <person name="Machado C.A."/>
            <person name="Makalowski W."/>
            <person name="Marzo M."/>
            <person name="Matsuda M."/>
            <person name="Matzkin L."/>
            <person name="McAllister B."/>
            <person name="McBride C.S."/>
            <person name="McKernan B."/>
            <person name="McKernan K."/>
            <person name="Mendez-Lago M."/>
            <person name="Minx P."/>
            <person name="Mollenhauer M.U."/>
            <person name="Montooth K."/>
            <person name="Mount S.M."/>
            <person name="Mu X."/>
            <person name="Myers E."/>
            <person name="Negre B."/>
            <person name="Newfeld S."/>
            <person name="Nielsen R."/>
            <person name="Noor M.A."/>
            <person name="O'Grady P."/>
            <person name="Pachter L."/>
            <person name="Papaceit M."/>
            <person name="Parisi M.J."/>
            <person name="Parisi M."/>
            <person name="Parts L."/>
            <person name="Pedersen J.S."/>
            <person name="Pesole G."/>
            <person name="Phillippy A.M."/>
            <person name="Ponting C.P."/>
            <person name="Pop M."/>
            <person name="Porcelli D."/>
            <person name="Powell J.R."/>
            <person name="Prohaska S."/>
            <person name="Pruitt K."/>
            <person name="Puig M."/>
            <person name="Quesneville H."/>
            <person name="Ram K.R."/>
            <person name="Rand D."/>
            <person name="Rasmussen M.D."/>
            <person name="Reed L.K."/>
            <person name="Reenan R."/>
            <person name="Reily A."/>
            <person name="Remington K.A."/>
            <person name="Rieger T.T."/>
            <person name="Ritchie M.G."/>
            <person name="Robin C."/>
            <person name="Rogers Y.H."/>
            <person name="Rohde C."/>
            <person name="Rozas J."/>
            <person name="Rubenfield M.J."/>
            <person name="Ruiz A."/>
            <person name="Russo S."/>
            <person name="Salzberg S.L."/>
            <person name="Sanchez-Gracia A."/>
            <person name="Saranga D.J."/>
            <person name="Sato H."/>
            <person name="Schaeffer S.W."/>
            <person name="Schatz M.C."/>
            <person name="Schlenke T."/>
            <person name="Schwartz R."/>
            <person name="Segarra C."/>
            <person name="Singh R.S."/>
            <person name="Sirot L."/>
            <person name="Sirota M."/>
            <person name="Sisneros N.B."/>
            <person name="Smith C.D."/>
            <person name="Smith T.F."/>
            <person name="Spieth J."/>
            <person name="Stage D.E."/>
            <person name="Stark A."/>
            <person name="Stephan W."/>
            <person name="Strausberg R.L."/>
            <person name="Strempel S."/>
            <person name="Sturgill D."/>
            <person name="Sutton G."/>
            <person name="Sutton G.G."/>
            <person name="Tao W."/>
            <person name="Teichmann S."/>
            <person name="Tobari Y.N."/>
            <person name="Tomimura Y."/>
            <person name="Tsolas J.M."/>
            <person name="Valente V.L."/>
            <person name="Venter E."/>
            <person name="Venter J.C."/>
            <person name="Vicario S."/>
            <person name="Vieira F.G."/>
            <person name="Vilella A.J."/>
            <person name="Villasante A."/>
            <person name="Walenz B."/>
            <person name="Wang J."/>
            <person name="Wasserman M."/>
            <person name="Watts T."/>
            <person name="Wilson D."/>
            <person name="Wilson R.K."/>
            <person name="Wing R.A."/>
            <person name="Wolfner M.F."/>
            <person name="Wong A."/>
            <person name="Wong G.K."/>
            <person name="Wu C.I."/>
            <person name="Wu G."/>
            <person name="Yamamoto D."/>
            <person name="Yang H.P."/>
            <person name="Yang S.P."/>
            <person name="Yorke J.A."/>
            <person name="Yoshida K."/>
            <person name="Zdobnov E."/>
            <person name="Zhang P."/>
            <person name="Zhang Y."/>
            <person name="Zimin A.V."/>
            <person name="Baldwin J."/>
            <person name="Abdouelleil A."/>
            <person name="Abdulkadir J."/>
            <person name="Abebe A."/>
            <person name="Abera B."/>
            <person name="Abreu J."/>
            <person name="Acer S.C."/>
            <person name="Aftuck L."/>
            <person name="Alexander A."/>
            <person name="An P."/>
            <person name="Anderson E."/>
            <person name="Anderson S."/>
            <person name="Arachi H."/>
            <person name="Azer M."/>
            <person name="Bachantsang P."/>
            <person name="Barry A."/>
            <person name="Bayul T."/>
            <person name="Berlin A."/>
            <person name="Bessette D."/>
            <person name="Bloom T."/>
            <person name="Blye J."/>
            <person name="Boguslavskiy L."/>
            <person name="Bonnet C."/>
            <person name="Boukhgalter B."/>
            <person name="Bourzgui I."/>
            <person name="Brown A."/>
            <person name="Cahill P."/>
            <person name="Channer S."/>
            <person name="Cheshatsang Y."/>
            <person name="Chuda L."/>
            <person name="Citroen M."/>
            <person name="Collymore A."/>
            <person name="Cooke P."/>
            <person name="Costello M."/>
            <person name="D'Aco K."/>
            <person name="Daza R."/>
            <person name="De Haan G."/>
            <person name="DeGray S."/>
            <person name="DeMaso C."/>
            <person name="Dhargay N."/>
            <person name="Dooley K."/>
            <person name="Dooley E."/>
            <person name="Doricent M."/>
            <person name="Dorje P."/>
            <person name="Dorjee K."/>
            <person name="Dupes A."/>
            <person name="Elong R."/>
            <person name="Falk J."/>
            <person name="Farina A."/>
            <person name="Faro S."/>
            <person name="Ferguson D."/>
            <person name="Fisher S."/>
            <person name="Foley C.D."/>
            <person name="Franke A."/>
            <person name="Friedrich D."/>
            <person name="Gadbois L."/>
            <person name="Gearin G."/>
            <person name="Gearin C.R."/>
            <person name="Giannoukos G."/>
            <person name="Goode T."/>
            <person name="Graham J."/>
            <person name="Grandbois E."/>
            <person name="Grewal S."/>
            <person name="Gyaltsen K."/>
            <person name="Hafez N."/>
            <person name="Hagos B."/>
            <person name="Hall J."/>
            <person name="Henson C."/>
            <person name="Hollinger A."/>
            <person name="Honan T."/>
            <person name="Huard M.D."/>
            <person name="Hughes L."/>
            <person name="Hurhula B."/>
            <person name="Husby M.E."/>
            <person name="Kamat A."/>
            <person name="Kanga B."/>
            <person name="Kashin S."/>
            <person name="Khazanovich D."/>
            <person name="Kisner P."/>
            <person name="Lance K."/>
            <person name="Lara M."/>
            <person name="Lee W."/>
            <person name="Lennon N."/>
            <person name="Letendre F."/>
            <person name="LeVine R."/>
            <person name="Lipovsky A."/>
            <person name="Liu X."/>
            <person name="Liu J."/>
            <person name="Liu S."/>
            <person name="Lokyitsang T."/>
            <person name="Lokyitsang Y."/>
            <person name="Lubonja R."/>
            <person name="Lui A."/>
            <person name="MacDonald P."/>
            <person name="Magnisalis V."/>
            <person name="Maru K."/>
            <person name="Matthews C."/>
            <person name="McCusker W."/>
            <person name="McDonough S."/>
            <person name="Mehta T."/>
            <person name="Meldrim J."/>
            <person name="Meneus L."/>
            <person name="Mihai O."/>
            <person name="Mihalev A."/>
            <person name="Mihova T."/>
            <person name="Mittelman R."/>
            <person name="Mlenga V."/>
            <person name="Montmayeur A."/>
            <person name="Mulrain L."/>
            <person name="Navidi A."/>
            <person name="Naylor J."/>
            <person name="Negash T."/>
            <person name="Nguyen T."/>
            <person name="Nguyen N."/>
            <person name="Nicol R."/>
            <person name="Norbu C."/>
            <person name="Norbu N."/>
            <person name="Novod N."/>
            <person name="O'Neill B."/>
            <person name="Osman S."/>
            <person name="Markiewicz E."/>
            <person name="Oyono O.L."/>
            <person name="Patti C."/>
            <person name="Phunkhang P."/>
            <person name="Pierre F."/>
            <person name="Priest M."/>
            <person name="Raghuraman S."/>
            <person name="Rege F."/>
            <person name="Reyes R."/>
            <person name="Rise C."/>
            <person name="Rogov P."/>
            <person name="Ross K."/>
            <person name="Ryan E."/>
            <person name="Settipalli S."/>
            <person name="Shea T."/>
            <person name="Sherpa N."/>
            <person name="Shi L."/>
            <person name="Shih D."/>
            <person name="Sparrow T."/>
            <person name="Spaulding J."/>
            <person name="Stalker J."/>
            <person name="Stange-Thomann N."/>
            <person name="Stavropoulos S."/>
            <person name="Stone C."/>
            <person name="Strader C."/>
            <person name="Tesfaye S."/>
            <person name="Thomson T."/>
            <person name="Thoulutsang Y."/>
            <person name="Thoulutsang D."/>
            <person name="Topham K."/>
            <person name="Topping I."/>
            <person name="Tsamla T."/>
            <person name="Vassiliev H."/>
            <person name="Vo A."/>
            <person name="Wangchuk T."/>
            <person name="Wangdi T."/>
            <person name="Weiand M."/>
            <person name="Wilkinson J."/>
            <person name="Wilson A."/>
            <person name="Yadav S."/>
            <person name="Young G."/>
            <person name="Yu Q."/>
            <person name="Zembek L."/>
            <person name="Zhong D."/>
            <person name="Zimmer A."/>
            <person name="Zwirko Z."/>
            <person name="Jaffe D.B."/>
            <person name="Alvarez P."/>
            <person name="Brockman W."/>
            <person name="Butler J."/>
            <person name="Chin C."/>
            <person name="Gnerre S."/>
            <person name="Grabherr M."/>
            <person name="Kleber M."/>
            <person name="Mauceli E."/>
            <person name="MacCallum I."/>
        </authorList>
    </citation>
    <scope>NUCLEOTIDE SEQUENCE [LARGE SCALE GENOMIC DNA]</scope>
    <source>
        <strain evidence="2">Tucson 15287-2541.00</strain>
    </source>
</reference>
<dbReference type="Proteomes" id="UP000001070">
    <property type="component" value="Unassembled WGS sequence"/>
</dbReference>
<proteinExistence type="predicted"/>
<dbReference type="PhylomeDB" id="B4K0U3"/>
<evidence type="ECO:0000313" key="2">
    <source>
        <dbReference type="Proteomes" id="UP000001070"/>
    </source>
</evidence>
<protein>
    <submittedName>
        <fullName evidence="1">GH23733</fullName>
    </submittedName>
</protein>
<dbReference type="InParanoid" id="B4K0U3"/>
<gene>
    <name evidence="1" type="primary">Dgri\GH23733</name>
    <name evidence="1" type="ORF">Dgri_GH23733</name>
</gene>
<dbReference type="AlphaFoldDB" id="B4K0U3"/>
<evidence type="ECO:0000313" key="1">
    <source>
        <dbReference type="EMBL" id="EDV94228.1"/>
    </source>
</evidence>
<dbReference type="HOGENOM" id="CLU_1887881_0_0_1"/>
<keyword evidence="2" id="KW-1185">Reference proteome</keyword>
<dbReference type="EMBL" id="CH916562">
    <property type="protein sequence ID" value="EDV94228.1"/>
    <property type="molecule type" value="Genomic_DNA"/>
</dbReference>
<organism evidence="2">
    <name type="scientific">Drosophila grimshawi</name>
    <name type="common">Hawaiian fruit fly</name>
    <name type="synonym">Idiomyia grimshawi</name>
    <dbReference type="NCBI Taxonomy" id="7222"/>
    <lineage>
        <taxon>Eukaryota</taxon>
        <taxon>Metazoa</taxon>
        <taxon>Ecdysozoa</taxon>
        <taxon>Arthropoda</taxon>
        <taxon>Hexapoda</taxon>
        <taxon>Insecta</taxon>
        <taxon>Pterygota</taxon>
        <taxon>Neoptera</taxon>
        <taxon>Endopterygota</taxon>
        <taxon>Diptera</taxon>
        <taxon>Brachycera</taxon>
        <taxon>Muscomorpha</taxon>
        <taxon>Ephydroidea</taxon>
        <taxon>Drosophilidae</taxon>
        <taxon>Drosophila</taxon>
        <taxon>Hawaiian Drosophila</taxon>
    </lineage>
</organism>
<sequence>MNRLFTLLKFGQQGFLSLPEDIINVVGLLESLNAVTPPDSFMLKCSGGGTVRVMPNSIDAYSTNQGGLFTDKRIPFHSYQLKQSRGFRVVIRLHPTSQKTNFLTDELAGLGHEVRDVQTIVSSISRKELNLCHLQ</sequence>
<accession>B4K0U3</accession>
<name>B4K0U3_DROGR</name>